<accession>A0A4V2USV8</accession>
<feature type="transmembrane region" description="Helical" evidence="10">
    <location>
        <begin position="125"/>
        <end position="146"/>
    </location>
</feature>
<comment type="similarity">
    <text evidence="2 10">Belongs to the FliR/MopE/SpaR family.</text>
</comment>
<dbReference type="GO" id="GO:0044780">
    <property type="term" value="P:bacterial-type flagellum assembly"/>
    <property type="evidence" value="ECO:0007669"/>
    <property type="project" value="UniProtKB-UniRule"/>
</dbReference>
<evidence type="ECO:0000256" key="10">
    <source>
        <dbReference type="RuleBase" id="RU362071"/>
    </source>
</evidence>
<keyword evidence="12" id="KW-1185">Reference proteome</keyword>
<reference evidence="11 12" key="1">
    <citation type="submission" date="2019-03" db="EMBL/GenBank/DDBJ databases">
        <title>Genomic Encyclopedia of Type Strains, Phase IV (KMG-IV): sequencing the most valuable type-strain genomes for metagenomic binning, comparative biology and taxonomic classification.</title>
        <authorList>
            <person name="Goeker M."/>
        </authorList>
    </citation>
    <scope>NUCLEOTIDE SEQUENCE [LARGE SCALE GENOMIC DNA]</scope>
    <source>
        <strain evidence="11 12">DSM 23802</strain>
    </source>
</reference>
<proteinExistence type="inferred from homology"/>
<dbReference type="GO" id="GO:0009425">
    <property type="term" value="C:bacterial-type flagellum basal body"/>
    <property type="evidence" value="ECO:0007669"/>
    <property type="project" value="UniProtKB-SubCell"/>
</dbReference>
<dbReference type="AlphaFoldDB" id="A0A4V2USV8"/>
<dbReference type="PANTHER" id="PTHR30065">
    <property type="entry name" value="FLAGELLAR BIOSYNTHETIC PROTEIN FLIR"/>
    <property type="match status" value="1"/>
</dbReference>
<keyword evidence="5 10" id="KW-0812">Transmembrane</keyword>
<dbReference type="PRINTS" id="PR00953">
    <property type="entry name" value="TYPE3IMRPROT"/>
</dbReference>
<keyword evidence="8 10" id="KW-0975">Bacterial flagellum</keyword>
<dbReference type="GO" id="GO:0006605">
    <property type="term" value="P:protein targeting"/>
    <property type="evidence" value="ECO:0007669"/>
    <property type="project" value="UniProtKB-UniRule"/>
</dbReference>
<feature type="transmembrane region" description="Helical" evidence="10">
    <location>
        <begin position="65"/>
        <end position="83"/>
    </location>
</feature>
<evidence type="ECO:0000256" key="5">
    <source>
        <dbReference type="ARBA" id="ARBA00022692"/>
    </source>
</evidence>
<dbReference type="GO" id="GO:0005886">
    <property type="term" value="C:plasma membrane"/>
    <property type="evidence" value="ECO:0007669"/>
    <property type="project" value="UniProtKB-SubCell"/>
</dbReference>
<evidence type="ECO:0000256" key="3">
    <source>
        <dbReference type="ARBA" id="ARBA00021717"/>
    </source>
</evidence>
<dbReference type="InterPro" id="IPR006303">
    <property type="entry name" value="FliR"/>
</dbReference>
<evidence type="ECO:0000256" key="1">
    <source>
        <dbReference type="ARBA" id="ARBA00002578"/>
    </source>
</evidence>
<name>A0A4V2USV8_9BACI</name>
<dbReference type="PANTHER" id="PTHR30065:SF1">
    <property type="entry name" value="SURFACE PRESENTATION OF ANTIGENS PROTEIN SPAR"/>
    <property type="match status" value="1"/>
</dbReference>
<comment type="subcellular location">
    <subcellularLocation>
        <location evidence="10">Cell membrane</location>
        <topology evidence="10">Multi-pass membrane protein</topology>
    </subcellularLocation>
    <subcellularLocation>
        <location evidence="10">Bacterial flagellum basal body</location>
    </subcellularLocation>
</comment>
<keyword evidence="7 10" id="KW-0472">Membrane</keyword>
<keyword evidence="11" id="KW-0966">Cell projection</keyword>
<dbReference type="EMBL" id="SMAB01000007">
    <property type="protein sequence ID" value="TCS82953.1"/>
    <property type="molecule type" value="Genomic_DNA"/>
</dbReference>
<keyword evidence="11" id="KW-0969">Cilium</keyword>
<dbReference type="InterPro" id="IPR002010">
    <property type="entry name" value="T3SS_IM_R"/>
</dbReference>
<evidence type="ECO:0000313" key="11">
    <source>
        <dbReference type="EMBL" id="TCS82953.1"/>
    </source>
</evidence>
<comment type="caution">
    <text evidence="11">The sequence shown here is derived from an EMBL/GenBank/DDBJ whole genome shotgun (WGS) entry which is preliminary data.</text>
</comment>
<comment type="function">
    <text evidence="1 10">Role in flagellar biosynthesis.</text>
</comment>
<evidence type="ECO:0000256" key="6">
    <source>
        <dbReference type="ARBA" id="ARBA00022989"/>
    </source>
</evidence>
<evidence type="ECO:0000256" key="4">
    <source>
        <dbReference type="ARBA" id="ARBA00022475"/>
    </source>
</evidence>
<evidence type="ECO:0000256" key="2">
    <source>
        <dbReference type="ARBA" id="ARBA00009772"/>
    </source>
</evidence>
<protein>
    <recommendedName>
        <fullName evidence="3 9">Flagellar biosynthetic protein FliR</fullName>
    </recommendedName>
</protein>
<feature type="transmembrane region" description="Helical" evidence="10">
    <location>
        <begin position="210"/>
        <end position="239"/>
    </location>
</feature>
<dbReference type="RefSeq" id="WP_132768320.1">
    <property type="nucleotide sequence ID" value="NZ_SMAB01000007.1"/>
</dbReference>
<gene>
    <name evidence="11" type="ORF">EDD72_10736</name>
</gene>
<keyword evidence="6 10" id="KW-1133">Transmembrane helix</keyword>
<keyword evidence="4 10" id="KW-1003">Cell membrane</keyword>
<evidence type="ECO:0000256" key="7">
    <source>
        <dbReference type="ARBA" id="ARBA00023136"/>
    </source>
</evidence>
<dbReference type="OrthoDB" id="9807748at2"/>
<evidence type="ECO:0000313" key="12">
    <source>
        <dbReference type="Proteomes" id="UP000295788"/>
    </source>
</evidence>
<feature type="transmembrane region" description="Helical" evidence="10">
    <location>
        <begin position="34"/>
        <end position="53"/>
    </location>
</feature>
<feature type="transmembrane region" description="Helical" evidence="10">
    <location>
        <begin position="6"/>
        <end position="27"/>
    </location>
</feature>
<dbReference type="Proteomes" id="UP000295788">
    <property type="component" value="Unassembled WGS sequence"/>
</dbReference>
<dbReference type="NCBIfam" id="TIGR01400">
    <property type="entry name" value="fliR"/>
    <property type="match status" value="1"/>
</dbReference>
<keyword evidence="11" id="KW-0282">Flagellum</keyword>
<sequence>MFTFTYFYLFLLVFIRMTSFFVTAPVFSSRGVPTSYKLGFAFFISLVILPVIKVNVNDLTIDGTYLFYLFREILVGLALGWLAQLLFMSVQVAGSLIDMQIGFAIANVIDPQTGIQSPIMGNFKYMFAILLLLALDGHHLFIDGIVSSYYKIPIGMDWISQLDHESIIRFGIDIFQSMFIIAFKMAAPIVGTVFLSDMALGIVSRTVPQFNIFVVGLPIKIIVTFLMMIVIAPGFIYILKQLFAETFISMKQLLDLMGS</sequence>
<evidence type="ECO:0000256" key="8">
    <source>
        <dbReference type="ARBA" id="ARBA00023143"/>
    </source>
</evidence>
<evidence type="ECO:0000256" key="9">
    <source>
        <dbReference type="NCBIfam" id="TIGR01400"/>
    </source>
</evidence>
<dbReference type="Pfam" id="PF01311">
    <property type="entry name" value="Bac_export_1"/>
    <property type="match status" value="1"/>
</dbReference>
<organism evidence="11 12">
    <name type="scientific">Tepidibacillus fermentans</name>
    <dbReference type="NCBI Taxonomy" id="1281767"/>
    <lineage>
        <taxon>Bacteria</taxon>
        <taxon>Bacillati</taxon>
        <taxon>Bacillota</taxon>
        <taxon>Bacilli</taxon>
        <taxon>Bacillales</taxon>
        <taxon>Bacillaceae</taxon>
        <taxon>Tepidibacillus</taxon>
    </lineage>
</organism>